<dbReference type="AlphaFoldDB" id="X1SM29"/>
<dbReference type="Pfam" id="PF06808">
    <property type="entry name" value="DctM"/>
    <property type="match status" value="1"/>
</dbReference>
<evidence type="ECO:0000256" key="3">
    <source>
        <dbReference type="ARBA" id="ARBA00022519"/>
    </source>
</evidence>
<keyword evidence="4 7" id="KW-0812">Transmembrane</keyword>
<evidence type="ECO:0000256" key="5">
    <source>
        <dbReference type="ARBA" id="ARBA00022989"/>
    </source>
</evidence>
<dbReference type="PANTHER" id="PTHR33362:SF5">
    <property type="entry name" value="C4-DICARBOXYLATE TRAP TRANSPORTER LARGE PERMEASE PROTEIN DCTM"/>
    <property type="match status" value="1"/>
</dbReference>
<gene>
    <name evidence="9" type="ORF">S12H4_16159</name>
</gene>
<keyword evidence="2" id="KW-1003">Cell membrane</keyword>
<feature type="transmembrane region" description="Helical" evidence="7">
    <location>
        <begin position="61"/>
        <end position="80"/>
    </location>
</feature>
<organism evidence="9">
    <name type="scientific">marine sediment metagenome</name>
    <dbReference type="NCBI Taxonomy" id="412755"/>
    <lineage>
        <taxon>unclassified sequences</taxon>
        <taxon>metagenomes</taxon>
        <taxon>ecological metagenomes</taxon>
    </lineage>
</organism>
<dbReference type="GO" id="GO:0005886">
    <property type="term" value="C:plasma membrane"/>
    <property type="evidence" value="ECO:0007669"/>
    <property type="project" value="UniProtKB-SubCell"/>
</dbReference>
<reference evidence="9" key="1">
    <citation type="journal article" date="2014" name="Front. Microbiol.">
        <title>High frequency of phylogenetically diverse reductive dehalogenase-homologous genes in deep subseafloor sedimentary metagenomes.</title>
        <authorList>
            <person name="Kawai M."/>
            <person name="Futagami T."/>
            <person name="Toyoda A."/>
            <person name="Takaki Y."/>
            <person name="Nishi S."/>
            <person name="Hori S."/>
            <person name="Arai W."/>
            <person name="Tsubouchi T."/>
            <person name="Morono Y."/>
            <person name="Uchiyama I."/>
            <person name="Ito T."/>
            <person name="Fujiyama A."/>
            <person name="Inagaki F."/>
            <person name="Takami H."/>
        </authorList>
    </citation>
    <scope>NUCLEOTIDE SEQUENCE</scope>
    <source>
        <strain evidence="9">Expedition CK06-06</strain>
    </source>
</reference>
<dbReference type="EMBL" id="BARW01007800">
    <property type="protein sequence ID" value="GAI76425.1"/>
    <property type="molecule type" value="Genomic_DNA"/>
</dbReference>
<feature type="transmembrane region" description="Helical" evidence="7">
    <location>
        <begin position="141"/>
        <end position="165"/>
    </location>
</feature>
<sequence length="213" mass="22555">MSPTIVITIGFVVLFLLFLSRMPIAFVMTLVGFLGFSYLVSVGAGLSLVARDMYAIFSSFVYTAIPMFVWMGYIAFHMGISEKLYTAAYKLIGHLRGGLAAATIGACGAFGAVCGSTTATAATMGVVALPEMRRYKYSDSLATATVASGGILGALIPPSVLFIIYGIATEQSISELFLAGIFPGILLLVLFIATIYILPLPSLSPQRVSRLPL</sequence>
<feature type="transmembrane region" description="Helical" evidence="7">
    <location>
        <begin position="100"/>
        <end position="129"/>
    </location>
</feature>
<evidence type="ECO:0000256" key="1">
    <source>
        <dbReference type="ARBA" id="ARBA00004429"/>
    </source>
</evidence>
<comment type="caution">
    <text evidence="9">The sequence shown here is derived from an EMBL/GenBank/DDBJ whole genome shotgun (WGS) entry which is preliminary data.</text>
</comment>
<dbReference type="PANTHER" id="PTHR33362">
    <property type="entry name" value="SIALIC ACID TRAP TRANSPORTER PERMEASE PROTEIN SIAT-RELATED"/>
    <property type="match status" value="1"/>
</dbReference>
<evidence type="ECO:0000256" key="7">
    <source>
        <dbReference type="SAM" id="Phobius"/>
    </source>
</evidence>
<keyword evidence="5 7" id="KW-1133">Transmembrane helix</keyword>
<feature type="transmembrane region" description="Helical" evidence="7">
    <location>
        <begin position="5"/>
        <end position="24"/>
    </location>
</feature>
<dbReference type="InterPro" id="IPR010656">
    <property type="entry name" value="DctM"/>
</dbReference>
<evidence type="ECO:0000313" key="9">
    <source>
        <dbReference type="EMBL" id="GAI76425.1"/>
    </source>
</evidence>
<name>X1SM29_9ZZZZ</name>
<evidence type="ECO:0000256" key="4">
    <source>
        <dbReference type="ARBA" id="ARBA00022692"/>
    </source>
</evidence>
<feature type="domain" description="TRAP C4-dicarboxylate transport system permease DctM subunit" evidence="8">
    <location>
        <begin position="11"/>
        <end position="197"/>
    </location>
</feature>
<keyword evidence="6 7" id="KW-0472">Membrane</keyword>
<keyword evidence="3" id="KW-0997">Cell inner membrane</keyword>
<evidence type="ECO:0000256" key="2">
    <source>
        <dbReference type="ARBA" id="ARBA00022475"/>
    </source>
</evidence>
<dbReference type="GO" id="GO:0022857">
    <property type="term" value="F:transmembrane transporter activity"/>
    <property type="evidence" value="ECO:0007669"/>
    <property type="project" value="TreeGrafter"/>
</dbReference>
<feature type="transmembrane region" description="Helical" evidence="7">
    <location>
        <begin position="177"/>
        <end position="198"/>
    </location>
</feature>
<protein>
    <recommendedName>
        <fullName evidence="8">TRAP C4-dicarboxylate transport system permease DctM subunit domain-containing protein</fullName>
    </recommendedName>
</protein>
<feature type="transmembrane region" description="Helical" evidence="7">
    <location>
        <begin position="30"/>
        <end position="49"/>
    </location>
</feature>
<dbReference type="InterPro" id="IPR004681">
    <property type="entry name" value="TRAP_DctM"/>
</dbReference>
<comment type="subcellular location">
    <subcellularLocation>
        <location evidence="1">Cell inner membrane</location>
        <topology evidence="1">Multi-pass membrane protein</topology>
    </subcellularLocation>
</comment>
<accession>X1SM29</accession>
<evidence type="ECO:0000256" key="6">
    <source>
        <dbReference type="ARBA" id="ARBA00023136"/>
    </source>
</evidence>
<proteinExistence type="predicted"/>
<evidence type="ECO:0000259" key="8">
    <source>
        <dbReference type="Pfam" id="PF06808"/>
    </source>
</evidence>